<evidence type="ECO:0000313" key="1">
    <source>
        <dbReference type="EMBL" id="ALC16060.1"/>
    </source>
</evidence>
<dbReference type="OrthoDB" id="286198at2"/>
<gene>
    <name evidence="1" type="ORF">DSOUD_1279</name>
</gene>
<evidence type="ECO:0000313" key="2">
    <source>
        <dbReference type="Proteomes" id="UP000057158"/>
    </source>
</evidence>
<sequence>MIKVKTFGEPLEPFKTQRELHELDARVNAFLRDHGIKKVISVSDSTTAEDGSTIGLIRVLVYEE</sequence>
<dbReference type="STRING" id="1603606.DSOUD_1279"/>
<accession>A0A0M4D5K0</accession>
<dbReference type="PATRIC" id="fig|1603606.3.peg.1398"/>
<dbReference type="RefSeq" id="WP_053550209.1">
    <property type="nucleotide sequence ID" value="NZ_CP010802.1"/>
</dbReference>
<dbReference type="Proteomes" id="UP000057158">
    <property type="component" value="Chromosome"/>
</dbReference>
<dbReference type="KEGG" id="des:DSOUD_1279"/>
<dbReference type="EMBL" id="CP010802">
    <property type="protein sequence ID" value="ALC16060.1"/>
    <property type="molecule type" value="Genomic_DNA"/>
</dbReference>
<dbReference type="AlphaFoldDB" id="A0A0M4D5K0"/>
<proteinExistence type="predicted"/>
<organism evidence="1 2">
    <name type="scientific">Desulfuromonas soudanensis</name>
    <dbReference type="NCBI Taxonomy" id="1603606"/>
    <lineage>
        <taxon>Bacteria</taxon>
        <taxon>Pseudomonadati</taxon>
        <taxon>Thermodesulfobacteriota</taxon>
        <taxon>Desulfuromonadia</taxon>
        <taxon>Desulfuromonadales</taxon>
        <taxon>Desulfuromonadaceae</taxon>
        <taxon>Desulfuromonas</taxon>
    </lineage>
</organism>
<reference evidence="1 2" key="1">
    <citation type="submission" date="2015-07" db="EMBL/GenBank/DDBJ databases">
        <title>Isolation and Genomic Characterization of a Novel Halophilic Metal-Reducing Deltaproteobacterium from the Deep Subsurface.</title>
        <authorList>
            <person name="Badalamenti J.P."/>
            <person name="Summers Z.M."/>
            <person name="Gralnick J.A."/>
            <person name="Bond D.R."/>
        </authorList>
    </citation>
    <scope>NUCLEOTIDE SEQUENCE [LARGE SCALE GENOMIC DNA]</scope>
    <source>
        <strain evidence="1 2">WTL</strain>
    </source>
</reference>
<name>A0A0M4D5K0_9BACT</name>
<keyword evidence="2" id="KW-1185">Reference proteome</keyword>
<protein>
    <submittedName>
        <fullName evidence="1">Uncharacterized protein</fullName>
    </submittedName>
</protein>